<evidence type="ECO:0000256" key="9">
    <source>
        <dbReference type="ARBA" id="ARBA00022927"/>
    </source>
</evidence>
<dbReference type="CDD" id="cd00054">
    <property type="entry name" value="EGF_CA"/>
    <property type="match status" value="1"/>
</dbReference>
<dbReference type="InterPro" id="IPR046450">
    <property type="entry name" value="PA_dom_sf"/>
</dbReference>
<feature type="transmembrane region" description="Helical" evidence="15">
    <location>
        <begin position="508"/>
        <end position="531"/>
    </location>
</feature>
<evidence type="ECO:0000259" key="18">
    <source>
        <dbReference type="Pfam" id="PF12662"/>
    </source>
</evidence>
<keyword evidence="8" id="KW-0106">Calcium</keyword>
<evidence type="ECO:0000256" key="5">
    <source>
        <dbReference type="ARBA" id="ARBA00022692"/>
    </source>
</evidence>
<reference evidence="20" key="1">
    <citation type="journal article" date="2016" name="Nat. Genet.">
        <title>A high-quality carrot genome assembly provides new insights into carotenoid accumulation and asterid genome evolution.</title>
        <authorList>
            <person name="Iorizzo M."/>
            <person name="Ellison S."/>
            <person name="Senalik D."/>
            <person name="Zeng P."/>
            <person name="Satapoomin P."/>
            <person name="Huang J."/>
            <person name="Bowman M."/>
            <person name="Iovene M."/>
            <person name="Sanseverino W."/>
            <person name="Cavagnaro P."/>
            <person name="Yildiz M."/>
            <person name="Macko-Podgorni A."/>
            <person name="Moranska E."/>
            <person name="Grzebelus E."/>
            <person name="Grzebelus D."/>
            <person name="Ashrafi H."/>
            <person name="Zheng Z."/>
            <person name="Cheng S."/>
            <person name="Spooner D."/>
            <person name="Van Deynze A."/>
            <person name="Simon P."/>
        </authorList>
    </citation>
    <scope>NUCLEOTIDE SEQUENCE [LARGE SCALE GENOMIC DNA]</scope>
    <source>
        <tissue evidence="20">Leaf</tissue>
    </source>
</reference>
<keyword evidence="3" id="KW-0813">Transport</keyword>
<feature type="domain" description="PA" evidence="17">
    <location>
        <begin position="58"/>
        <end position="159"/>
    </location>
</feature>
<evidence type="ECO:0000256" key="1">
    <source>
        <dbReference type="ARBA" id="ARBA00004394"/>
    </source>
</evidence>
<name>A0A166IFZ9_DAUCS</name>
<keyword evidence="5 15" id="KW-0812">Transmembrane</keyword>
<dbReference type="Pfam" id="PF02225">
    <property type="entry name" value="PA"/>
    <property type="match status" value="1"/>
</dbReference>
<evidence type="ECO:0000256" key="6">
    <source>
        <dbReference type="ARBA" id="ARBA00022729"/>
    </source>
</evidence>
<dbReference type="InterPro" id="IPR018097">
    <property type="entry name" value="EGF_Ca-bd_CS"/>
</dbReference>
<dbReference type="FunFam" id="2.10.25.10:FF:000178">
    <property type="entry name" value="vacuolar-sorting receptor 1"/>
    <property type="match status" value="1"/>
</dbReference>
<dbReference type="SUPFAM" id="SSF52025">
    <property type="entry name" value="PA domain"/>
    <property type="match status" value="1"/>
</dbReference>
<evidence type="ECO:0000256" key="10">
    <source>
        <dbReference type="ARBA" id="ARBA00022989"/>
    </source>
</evidence>
<dbReference type="Gene3D" id="2.10.25.10">
    <property type="entry name" value="Laminin"/>
    <property type="match status" value="2"/>
</dbReference>
<keyword evidence="9" id="KW-0653">Protein transport</keyword>
<evidence type="ECO:0000256" key="7">
    <source>
        <dbReference type="ARBA" id="ARBA00022737"/>
    </source>
</evidence>
<evidence type="ECO:0000256" key="3">
    <source>
        <dbReference type="ARBA" id="ARBA00022448"/>
    </source>
</evidence>
<keyword evidence="14" id="KW-0325">Glycoprotein</keyword>
<protein>
    <submittedName>
        <fullName evidence="20">Uncharacterized protein</fullName>
    </submittedName>
</protein>
<dbReference type="STRING" id="79200.A0A166IFZ9"/>
<evidence type="ECO:0000256" key="11">
    <source>
        <dbReference type="ARBA" id="ARBA00023034"/>
    </source>
</evidence>
<dbReference type="PANTHER" id="PTHR22702">
    <property type="entry name" value="PROTEASE-ASSOCIATED DOMAIN-CONTAINING PROTEIN"/>
    <property type="match status" value="1"/>
</dbReference>
<keyword evidence="13" id="KW-1015">Disulfide bond</keyword>
<dbReference type="Pfam" id="PF12662">
    <property type="entry name" value="cEGF"/>
    <property type="match status" value="1"/>
</dbReference>
<evidence type="ECO:0000256" key="14">
    <source>
        <dbReference type="ARBA" id="ARBA00023180"/>
    </source>
</evidence>
<keyword evidence="7" id="KW-0677">Repeat</keyword>
<dbReference type="PANTHER" id="PTHR22702:SF4">
    <property type="entry name" value="VACUOLAR-SORTING RECEPTOR 6-LIKE"/>
    <property type="match status" value="1"/>
</dbReference>
<dbReference type="InterPro" id="IPR026823">
    <property type="entry name" value="cEGF"/>
</dbReference>
<evidence type="ECO:0000256" key="4">
    <source>
        <dbReference type="ARBA" id="ARBA00022536"/>
    </source>
</evidence>
<sequence>MSRSLLGVLFCVVLVSVNGRFVVEKESIRVLSPYKLRSKHDAAIGNFGVPEYGGSMVGSMVYSHQNSYACKPFDEEKKQPFKTNSTRLHILIVDRGECFFALKVWNAQQAGAAAVLVTDDRDEPLITMESPGESADADGYIDKIGIPSALIDRSFGETLKAAVQKAEEDVVIKLDWRESMPNPDQRVEYEFWTNSNDECGIRCDEQMNFVKDFKGHAQILEKGGYTMFTPHYITWFCPAPFILSDQCKSQCINHGRYCAPDPEKNFGTGYQGKDVVFENLRQLCVHRVANESNKSWVWWDFVTDFHIRCSMKEKRYSKECAEDVLKSLRKLERTAVLKALCAGFQETTEPPICLSGDMETNQCLERNGGCWRDSKSNITACKDTFRGRVCECPVANGVQYKGDGYMSCEAFGPGRCAINSGGCWSETKYGQTLSACSDSDITGCRCPHGFQGDGHKCEDINECSEGLACQCEGCSCKNTWGGYGCKCKGEKLYIMEQDTCIERNSTKFGWFLALLILGAVVSAAFAGYIFYKYRFRSYMDSEVMAIMSQYMPLDSQHHNQVTQHENGSLRQGSSGV</sequence>
<evidence type="ECO:0000256" key="12">
    <source>
        <dbReference type="ARBA" id="ARBA00023136"/>
    </source>
</evidence>
<evidence type="ECO:0000256" key="8">
    <source>
        <dbReference type="ARBA" id="ARBA00022837"/>
    </source>
</evidence>
<keyword evidence="11" id="KW-0333">Golgi apparatus</keyword>
<comment type="subcellular location">
    <subcellularLocation>
        <location evidence="1">Golgi apparatus membrane</location>
    </subcellularLocation>
</comment>
<dbReference type="GO" id="GO:0000139">
    <property type="term" value="C:Golgi membrane"/>
    <property type="evidence" value="ECO:0007669"/>
    <property type="project" value="UniProtKB-SubCell"/>
</dbReference>
<evidence type="ECO:0000256" key="2">
    <source>
        <dbReference type="ARBA" id="ARBA00007038"/>
    </source>
</evidence>
<feature type="chain" id="PRO_5007875191" evidence="16">
    <location>
        <begin position="20"/>
        <end position="576"/>
    </location>
</feature>
<dbReference type="GO" id="GO:0005509">
    <property type="term" value="F:calcium ion binding"/>
    <property type="evidence" value="ECO:0007669"/>
    <property type="project" value="InterPro"/>
</dbReference>
<dbReference type="OMA" id="VHAEAQP"/>
<dbReference type="GO" id="GO:0006623">
    <property type="term" value="P:protein targeting to vacuole"/>
    <property type="evidence" value="ECO:0007669"/>
    <property type="project" value="UniProtKB-ARBA"/>
</dbReference>
<accession>A0A166IFZ9</accession>
<dbReference type="EMBL" id="LNRQ01000001">
    <property type="protein sequence ID" value="KZN11091.1"/>
    <property type="molecule type" value="Genomic_DNA"/>
</dbReference>
<dbReference type="Gene3D" id="3.50.30.30">
    <property type="match status" value="1"/>
</dbReference>
<evidence type="ECO:0000256" key="15">
    <source>
        <dbReference type="SAM" id="Phobius"/>
    </source>
</evidence>
<dbReference type="InterPro" id="IPR056858">
    <property type="entry name" value="VSR_TRX"/>
</dbReference>
<evidence type="ECO:0000313" key="20">
    <source>
        <dbReference type="EMBL" id="KZN11091.1"/>
    </source>
</evidence>
<gene>
    <name evidence="20" type="ORF">DCAR_003747</name>
</gene>
<keyword evidence="10 15" id="KW-1133">Transmembrane helix</keyword>
<comment type="similarity">
    <text evidence="2">Belongs to the VSR (BP-80) family.</text>
</comment>
<feature type="domain" description="Vacuolar sorting receptor thioredoxin-like" evidence="19">
    <location>
        <begin position="187"/>
        <end position="349"/>
    </location>
</feature>
<comment type="caution">
    <text evidence="20">The sequence shown here is derived from an EMBL/GenBank/DDBJ whole genome shotgun (WGS) entry which is preliminary data.</text>
</comment>
<proteinExistence type="inferred from homology"/>
<dbReference type="FunFam" id="3.50.30.30:FF:000001">
    <property type="entry name" value="Vacuolar-sorting receptor 1"/>
    <property type="match status" value="1"/>
</dbReference>
<dbReference type="Pfam" id="PF25011">
    <property type="entry name" value="VSR_TRX"/>
    <property type="match status" value="1"/>
</dbReference>
<evidence type="ECO:0000259" key="19">
    <source>
        <dbReference type="Pfam" id="PF25011"/>
    </source>
</evidence>
<organism evidence="20">
    <name type="scientific">Daucus carota subsp. sativus</name>
    <name type="common">Carrot</name>
    <dbReference type="NCBI Taxonomy" id="79200"/>
    <lineage>
        <taxon>Eukaryota</taxon>
        <taxon>Viridiplantae</taxon>
        <taxon>Streptophyta</taxon>
        <taxon>Embryophyta</taxon>
        <taxon>Tracheophyta</taxon>
        <taxon>Spermatophyta</taxon>
        <taxon>Magnoliopsida</taxon>
        <taxon>eudicotyledons</taxon>
        <taxon>Gunneridae</taxon>
        <taxon>Pentapetalae</taxon>
        <taxon>asterids</taxon>
        <taxon>campanulids</taxon>
        <taxon>Apiales</taxon>
        <taxon>Apiaceae</taxon>
        <taxon>Apioideae</taxon>
        <taxon>Scandiceae</taxon>
        <taxon>Daucinae</taxon>
        <taxon>Daucus</taxon>
        <taxon>Daucus sect. Daucus</taxon>
    </lineage>
</organism>
<keyword evidence="6 16" id="KW-0732">Signal</keyword>
<evidence type="ECO:0000256" key="13">
    <source>
        <dbReference type="ARBA" id="ARBA00023157"/>
    </source>
</evidence>
<feature type="signal peptide" evidence="16">
    <location>
        <begin position="1"/>
        <end position="19"/>
    </location>
</feature>
<dbReference type="AlphaFoldDB" id="A0A166IFZ9"/>
<dbReference type="InterPro" id="IPR003137">
    <property type="entry name" value="PA_domain"/>
</dbReference>
<dbReference type="Gramene" id="KZN11091">
    <property type="protein sequence ID" value="KZN11091"/>
    <property type="gene ID" value="DCAR_003747"/>
</dbReference>
<keyword evidence="4" id="KW-0245">EGF-like domain</keyword>
<dbReference type="PROSITE" id="PS01187">
    <property type="entry name" value="EGF_CA"/>
    <property type="match status" value="1"/>
</dbReference>
<feature type="domain" description="Complement Clr-like EGF" evidence="18">
    <location>
        <begin position="444"/>
        <end position="462"/>
    </location>
</feature>
<evidence type="ECO:0000259" key="17">
    <source>
        <dbReference type="Pfam" id="PF02225"/>
    </source>
</evidence>
<evidence type="ECO:0000256" key="16">
    <source>
        <dbReference type="SAM" id="SignalP"/>
    </source>
</evidence>
<keyword evidence="12 15" id="KW-0472">Membrane</keyword>